<dbReference type="AlphaFoldDB" id="A0AAV9HMI8"/>
<evidence type="ECO:0000313" key="3">
    <source>
        <dbReference type="Proteomes" id="UP001321749"/>
    </source>
</evidence>
<dbReference type="EMBL" id="MU864993">
    <property type="protein sequence ID" value="KAK4461310.1"/>
    <property type="molecule type" value="Genomic_DNA"/>
</dbReference>
<dbReference type="Pfam" id="PF06985">
    <property type="entry name" value="HET"/>
    <property type="match status" value="1"/>
</dbReference>
<reference evidence="2" key="1">
    <citation type="journal article" date="2023" name="Mol. Phylogenet. Evol.">
        <title>Genome-scale phylogeny and comparative genomics of the fungal order Sordariales.</title>
        <authorList>
            <person name="Hensen N."/>
            <person name="Bonometti L."/>
            <person name="Westerberg I."/>
            <person name="Brannstrom I.O."/>
            <person name="Guillou S."/>
            <person name="Cros-Aarteil S."/>
            <person name="Calhoun S."/>
            <person name="Haridas S."/>
            <person name="Kuo A."/>
            <person name="Mondo S."/>
            <person name="Pangilinan J."/>
            <person name="Riley R."/>
            <person name="LaButti K."/>
            <person name="Andreopoulos B."/>
            <person name="Lipzen A."/>
            <person name="Chen C."/>
            <person name="Yan M."/>
            <person name="Daum C."/>
            <person name="Ng V."/>
            <person name="Clum A."/>
            <person name="Steindorff A."/>
            <person name="Ohm R.A."/>
            <person name="Martin F."/>
            <person name="Silar P."/>
            <person name="Natvig D.O."/>
            <person name="Lalanne C."/>
            <person name="Gautier V."/>
            <person name="Ament-Velasquez S.L."/>
            <person name="Kruys A."/>
            <person name="Hutchinson M.I."/>
            <person name="Powell A.J."/>
            <person name="Barry K."/>
            <person name="Miller A.N."/>
            <person name="Grigoriev I.V."/>
            <person name="Debuchy R."/>
            <person name="Gladieux P."/>
            <person name="Hiltunen Thoren M."/>
            <person name="Johannesson H."/>
        </authorList>
    </citation>
    <scope>NUCLEOTIDE SEQUENCE</scope>
    <source>
        <strain evidence="2">PSN324</strain>
    </source>
</reference>
<accession>A0AAV9HMI8</accession>
<gene>
    <name evidence="2" type="ORF">QBC42DRAFT_306436</name>
</gene>
<dbReference type="Proteomes" id="UP001321749">
    <property type="component" value="Unassembled WGS sequence"/>
</dbReference>
<protein>
    <submittedName>
        <fullName evidence="2">HET-domain-containing protein</fullName>
    </submittedName>
</protein>
<organism evidence="2 3">
    <name type="scientific">Cladorrhinum samala</name>
    <dbReference type="NCBI Taxonomy" id="585594"/>
    <lineage>
        <taxon>Eukaryota</taxon>
        <taxon>Fungi</taxon>
        <taxon>Dikarya</taxon>
        <taxon>Ascomycota</taxon>
        <taxon>Pezizomycotina</taxon>
        <taxon>Sordariomycetes</taxon>
        <taxon>Sordariomycetidae</taxon>
        <taxon>Sordariales</taxon>
        <taxon>Podosporaceae</taxon>
        <taxon>Cladorrhinum</taxon>
    </lineage>
</organism>
<evidence type="ECO:0000313" key="2">
    <source>
        <dbReference type="EMBL" id="KAK4461310.1"/>
    </source>
</evidence>
<dbReference type="InterPro" id="IPR010730">
    <property type="entry name" value="HET"/>
</dbReference>
<evidence type="ECO:0000259" key="1">
    <source>
        <dbReference type="Pfam" id="PF06985"/>
    </source>
</evidence>
<reference evidence="2" key="2">
    <citation type="submission" date="2023-06" db="EMBL/GenBank/DDBJ databases">
        <authorList>
            <consortium name="Lawrence Berkeley National Laboratory"/>
            <person name="Mondo S.J."/>
            <person name="Hensen N."/>
            <person name="Bonometti L."/>
            <person name="Westerberg I."/>
            <person name="Brannstrom I.O."/>
            <person name="Guillou S."/>
            <person name="Cros-Aarteil S."/>
            <person name="Calhoun S."/>
            <person name="Haridas S."/>
            <person name="Kuo A."/>
            <person name="Pangilinan J."/>
            <person name="Riley R."/>
            <person name="Labutti K."/>
            <person name="Andreopoulos B."/>
            <person name="Lipzen A."/>
            <person name="Chen C."/>
            <person name="Yanf M."/>
            <person name="Daum C."/>
            <person name="Ng V."/>
            <person name="Clum A."/>
            <person name="Steindorff A."/>
            <person name="Ohm R."/>
            <person name="Martin F."/>
            <person name="Silar P."/>
            <person name="Natvig D."/>
            <person name="Lalanne C."/>
            <person name="Gautier V."/>
            <person name="Ament-Velasquez S.L."/>
            <person name="Kruys A."/>
            <person name="Hutchinson M.I."/>
            <person name="Powell A.J."/>
            <person name="Barry K."/>
            <person name="Miller A.N."/>
            <person name="Grigoriev I.V."/>
            <person name="Debuchy R."/>
            <person name="Gladieux P."/>
            <person name="Thoren M.H."/>
            <person name="Johannesson H."/>
        </authorList>
    </citation>
    <scope>NUCLEOTIDE SEQUENCE</scope>
    <source>
        <strain evidence="2">PSN324</strain>
    </source>
</reference>
<comment type="caution">
    <text evidence="2">The sequence shown here is derived from an EMBL/GenBank/DDBJ whole genome shotgun (WGS) entry which is preliminary data.</text>
</comment>
<keyword evidence="3" id="KW-1185">Reference proteome</keyword>
<name>A0AAV9HMI8_9PEZI</name>
<dbReference type="Pfam" id="PF26639">
    <property type="entry name" value="Het-6_barrel"/>
    <property type="match status" value="1"/>
</dbReference>
<sequence length="613" mass="68584">MPSDRQPNTWFDDLYRHLPLDPRRKEIRVLTVLLGNNDEPPECTLSVVPLSDGPVRFNALSYVWGDPGDTTTMTVNGVPSVVTKSLAGALHSLRNCRTVRFSALPIWADALCINQRDDAERAQQVRMMGDIYAAAAHVAVWLGEGTPHTALAIRMMCSPAFNAGLQRRGRPPTRDEVAVDVVLKHDICRRPWWQRLWVRQEFILAAHRPYFGCGSSFIPWPNLLHSLALMPRLWDHPSLQYLWAECRREVTGSEDDAPATTGIHPFSLNYLCEDFHDNGALSLPSAVRYVLRNSAASNPLDFVYGTLGLLREPDRQRITLDYDMEPMALFQQVSKILWEEHREAMLGDLLSALEFRPSERNYPSWVPDLAAQPIRGWKDYRSLQASSLLFRPEGVPPPLRADLSTLVLQGIMIDVVKTAIATPGRFDDIEELVPTLTAIEGLVLEATGLDLPLEHRLKPLENLKRAELVVHTLTRSAVVYEEPLFPGLDDDEVWGDLLGRDLLSTSSRDSQQLSGGVPRSKLFSRLTGMLRAKFLDRRVLITEAGFVGVGVRQINDGDVVIFPFGGNAPLVLRPRGGEWAIVGCAYVSGLMEPEKLHVHIGSSPLLPLEFRIC</sequence>
<dbReference type="PANTHER" id="PTHR24148">
    <property type="entry name" value="ANKYRIN REPEAT DOMAIN-CONTAINING PROTEIN 39 HOMOLOG-RELATED"/>
    <property type="match status" value="1"/>
</dbReference>
<dbReference type="InterPro" id="IPR052895">
    <property type="entry name" value="HetReg/Transcr_Mod"/>
</dbReference>
<feature type="domain" description="Heterokaryon incompatibility" evidence="1">
    <location>
        <begin position="57"/>
        <end position="201"/>
    </location>
</feature>
<dbReference type="PANTHER" id="PTHR24148:SF73">
    <property type="entry name" value="HET DOMAIN PROTEIN (AFU_ORTHOLOGUE AFUA_8G01020)"/>
    <property type="match status" value="1"/>
</dbReference>
<proteinExistence type="predicted"/>